<dbReference type="AlphaFoldDB" id="A0A375JBP2"/>
<dbReference type="EMBL" id="OVTA01000076">
    <property type="protein sequence ID" value="SPS02517.1"/>
    <property type="molecule type" value="Genomic_DNA"/>
</dbReference>
<gene>
    <name evidence="1" type="ORF">CBM2634_U130008</name>
</gene>
<proteinExistence type="predicted"/>
<reference evidence="1 2" key="1">
    <citation type="submission" date="2018-01" db="EMBL/GenBank/DDBJ databases">
        <authorList>
            <person name="Gaut B.S."/>
            <person name="Morton B.R."/>
            <person name="Clegg M.T."/>
            <person name="Duvall M.R."/>
        </authorList>
    </citation>
    <scope>NUCLEOTIDE SEQUENCE [LARGE SCALE GENOMIC DNA]</scope>
    <source>
        <strain evidence="1">Cupriavidus taiwanensis cmp 52</strain>
    </source>
</reference>
<accession>A0A375JBP2</accession>
<sequence>MAHYPGQTCPELDAFLFFDADEILGAYVLAKKARPKGHRSHSIR</sequence>
<evidence type="ECO:0000313" key="2">
    <source>
        <dbReference type="Proteomes" id="UP000256805"/>
    </source>
</evidence>
<dbReference type="Proteomes" id="UP000256805">
    <property type="component" value="Unassembled WGS sequence"/>
</dbReference>
<name>A0A375JBP2_9BURK</name>
<organism evidence="1 2">
    <name type="scientific">Cupriavidus taiwanensis</name>
    <dbReference type="NCBI Taxonomy" id="164546"/>
    <lineage>
        <taxon>Bacteria</taxon>
        <taxon>Pseudomonadati</taxon>
        <taxon>Pseudomonadota</taxon>
        <taxon>Betaproteobacteria</taxon>
        <taxon>Burkholderiales</taxon>
        <taxon>Burkholderiaceae</taxon>
        <taxon>Cupriavidus</taxon>
    </lineage>
</organism>
<protein>
    <submittedName>
        <fullName evidence="1">Uncharacterized protein</fullName>
    </submittedName>
</protein>
<evidence type="ECO:0000313" key="1">
    <source>
        <dbReference type="EMBL" id="SPS02517.1"/>
    </source>
</evidence>